<dbReference type="InterPro" id="IPR001680">
    <property type="entry name" value="WD40_rpt"/>
</dbReference>
<evidence type="ECO:0000256" key="5">
    <source>
        <dbReference type="ARBA" id="ARBA00038092"/>
    </source>
</evidence>
<dbReference type="InterPro" id="IPR015943">
    <property type="entry name" value="WD40/YVTN_repeat-like_dom_sf"/>
</dbReference>
<evidence type="ECO:0000313" key="9">
    <source>
        <dbReference type="EMBL" id="OSD03432.1"/>
    </source>
</evidence>
<dbReference type="EC" id="3.1.1.97" evidence="6"/>
<proteinExistence type="inferred from homology"/>
<evidence type="ECO:0000256" key="2">
    <source>
        <dbReference type="ARBA" id="ARBA00022574"/>
    </source>
</evidence>
<dbReference type="GO" id="GO:0005737">
    <property type="term" value="C:cytoplasm"/>
    <property type="evidence" value="ECO:0007669"/>
    <property type="project" value="TreeGrafter"/>
</dbReference>
<dbReference type="Pfam" id="PF00400">
    <property type="entry name" value="WD40"/>
    <property type="match status" value="2"/>
</dbReference>
<dbReference type="GO" id="GO:0061685">
    <property type="term" value="F:diphthine methylesterase activity"/>
    <property type="evidence" value="ECO:0007669"/>
    <property type="project" value="UniProtKB-EC"/>
</dbReference>
<keyword evidence="4" id="KW-0378">Hydrolase</keyword>
<dbReference type="InterPro" id="IPR052415">
    <property type="entry name" value="Diphthine_MTase"/>
</dbReference>
<evidence type="ECO:0000313" key="10">
    <source>
        <dbReference type="Proteomes" id="UP000193067"/>
    </source>
</evidence>
<organism evidence="9 10">
    <name type="scientific">Trametes coccinea (strain BRFM310)</name>
    <name type="common">Pycnoporus coccineus</name>
    <dbReference type="NCBI Taxonomy" id="1353009"/>
    <lineage>
        <taxon>Eukaryota</taxon>
        <taxon>Fungi</taxon>
        <taxon>Dikarya</taxon>
        <taxon>Basidiomycota</taxon>
        <taxon>Agaricomycotina</taxon>
        <taxon>Agaricomycetes</taxon>
        <taxon>Polyporales</taxon>
        <taxon>Polyporaceae</taxon>
        <taxon>Trametes</taxon>
    </lineage>
</organism>
<comment type="similarity">
    <text evidence="5">Belongs to the DPH7 family.</text>
</comment>
<reference evidence="9 10" key="1">
    <citation type="journal article" date="2015" name="Biotechnol. Biofuels">
        <title>Enhanced degradation of softwood versus hardwood by the white-rot fungus Pycnoporus coccineus.</title>
        <authorList>
            <person name="Couturier M."/>
            <person name="Navarro D."/>
            <person name="Chevret D."/>
            <person name="Henrissat B."/>
            <person name="Piumi F."/>
            <person name="Ruiz-Duenas F.J."/>
            <person name="Martinez A.T."/>
            <person name="Grigoriev I.V."/>
            <person name="Riley R."/>
            <person name="Lipzen A."/>
            <person name="Berrin J.G."/>
            <person name="Master E.R."/>
            <person name="Rosso M.N."/>
        </authorList>
    </citation>
    <scope>NUCLEOTIDE SEQUENCE [LARGE SCALE GENOMIC DNA]</scope>
    <source>
        <strain evidence="9 10">BRFM310</strain>
    </source>
</reference>
<evidence type="ECO:0000256" key="8">
    <source>
        <dbReference type="SAM" id="MobiDB-lite"/>
    </source>
</evidence>
<accession>A0A1Y2IU10</accession>
<dbReference type="AlphaFoldDB" id="A0A1Y2IU10"/>
<evidence type="ECO:0000256" key="1">
    <source>
        <dbReference type="ARBA" id="ARBA00005156"/>
    </source>
</evidence>
<feature type="region of interest" description="Disordered" evidence="8">
    <location>
        <begin position="100"/>
        <end position="128"/>
    </location>
</feature>
<dbReference type="STRING" id="1353009.A0A1Y2IU10"/>
<evidence type="ECO:0000256" key="7">
    <source>
        <dbReference type="ARBA" id="ARBA00047551"/>
    </source>
</evidence>
<keyword evidence="3" id="KW-0677">Repeat</keyword>
<dbReference type="PANTHER" id="PTHR46042:SF1">
    <property type="entry name" value="DIPHTHINE METHYLTRANSFERASE"/>
    <property type="match status" value="1"/>
</dbReference>
<dbReference type="PANTHER" id="PTHR46042">
    <property type="entry name" value="DIPHTHINE METHYLTRANSFERASE"/>
    <property type="match status" value="1"/>
</dbReference>
<protein>
    <recommendedName>
        <fullName evidence="6">methylated diphthine methylhydrolase</fullName>
        <ecNumber evidence="6">3.1.1.97</ecNumber>
    </recommendedName>
</protein>
<comment type="catalytic activity">
    <reaction evidence="7">
        <text>diphthine methyl ester-[translation elongation factor 2] + H2O = diphthine-[translation elongation factor 2] + methanol + H(+)</text>
        <dbReference type="Rhea" id="RHEA:42656"/>
        <dbReference type="Rhea" id="RHEA-COMP:10172"/>
        <dbReference type="Rhea" id="RHEA-COMP:10173"/>
        <dbReference type="ChEBI" id="CHEBI:15377"/>
        <dbReference type="ChEBI" id="CHEBI:15378"/>
        <dbReference type="ChEBI" id="CHEBI:17790"/>
        <dbReference type="ChEBI" id="CHEBI:79005"/>
        <dbReference type="ChEBI" id="CHEBI:82696"/>
        <dbReference type="EC" id="3.1.1.97"/>
    </reaction>
</comment>
<dbReference type="GO" id="GO:0017183">
    <property type="term" value="P:protein histidyl modification to diphthamide"/>
    <property type="evidence" value="ECO:0007669"/>
    <property type="project" value="TreeGrafter"/>
</dbReference>
<dbReference type="EMBL" id="KZ084100">
    <property type="protein sequence ID" value="OSD03432.1"/>
    <property type="molecule type" value="Genomic_DNA"/>
</dbReference>
<keyword evidence="10" id="KW-1185">Reference proteome</keyword>
<evidence type="ECO:0000256" key="6">
    <source>
        <dbReference type="ARBA" id="ARBA00039131"/>
    </source>
</evidence>
<dbReference type="SUPFAM" id="SSF50978">
    <property type="entry name" value="WD40 repeat-like"/>
    <property type="match status" value="1"/>
</dbReference>
<dbReference type="SMART" id="SM00320">
    <property type="entry name" value="WD40"/>
    <property type="match status" value="3"/>
</dbReference>
<keyword evidence="2" id="KW-0853">WD repeat</keyword>
<dbReference type="OrthoDB" id="1930760at2759"/>
<evidence type="ECO:0000256" key="4">
    <source>
        <dbReference type="ARBA" id="ARBA00022801"/>
    </source>
</evidence>
<comment type="pathway">
    <text evidence="1">Protein modification; peptidyl-diphthamide biosynthesis.</text>
</comment>
<dbReference type="Gene3D" id="2.130.10.10">
    <property type="entry name" value="YVTN repeat-like/Quinoprotein amine dehydrogenase"/>
    <property type="match status" value="1"/>
</dbReference>
<evidence type="ECO:0000256" key="3">
    <source>
        <dbReference type="ARBA" id="ARBA00022737"/>
    </source>
</evidence>
<dbReference type="InterPro" id="IPR036322">
    <property type="entry name" value="WD40_repeat_dom_sf"/>
</dbReference>
<name>A0A1Y2IU10_TRAC3</name>
<gene>
    <name evidence="9" type="ORF">PYCCODRAFT_217075</name>
</gene>
<dbReference type="Proteomes" id="UP000193067">
    <property type="component" value="Unassembled WGS sequence"/>
</dbReference>
<sequence length="440" mass="49015">MTVHPPLHLVATDKLIQALFRRSGAKTAGASCHANNAIRHKILIRFKRCSCSAHLSLELLQLATRMSGYDTIWPADSAEFCPHPDALEVFVVGTYKLEQTPQSDEQVPSEAEAEDAGDTPPPEARKPQKRRGKCLMFCVQDNDTFDLLQETELPAILDMKWCHRVDDVTPILGIADSEGHITLHELDTRERRMQQIQSIACAATDTLCLSLDWSNRRSPTSGLGNLIVSLSNGSLSVLNPENGRGLAVADSWHAHDYEPWIAAWDYWNTNVVYSGGDDLKMKGWDVRQGGSSPLFVNKRFEAGVTTIQSHPHLEHLLAVGSYDNTVRLFDTRKPLVPLTQVDVGGGAWRVKWHPSPTRRNDLLVACMHDGFKVVRLDLNGENPSSTLPSSEQPWEVIKRFDKHESLAYGVDWSVAGDIGDDGTLVASCSFYDHTLYLWRA</sequence>